<protein>
    <submittedName>
        <fullName evidence="1">Uncharacterized protein</fullName>
    </submittedName>
</protein>
<comment type="caution">
    <text evidence="1">The sequence shown here is derived from an EMBL/GenBank/DDBJ whole genome shotgun (WGS) entry which is preliminary data.</text>
</comment>
<evidence type="ECO:0000313" key="2">
    <source>
        <dbReference type="Proteomes" id="UP000254958"/>
    </source>
</evidence>
<reference evidence="1 2" key="1">
    <citation type="submission" date="2018-07" db="EMBL/GenBank/DDBJ databases">
        <title>Genomic Encyclopedia of Type Strains, Phase IV (KMG-IV): sequencing the most valuable type-strain genomes for metagenomic binning, comparative biology and taxonomic classification.</title>
        <authorList>
            <person name="Goeker M."/>
        </authorList>
    </citation>
    <scope>NUCLEOTIDE SEQUENCE [LARGE SCALE GENOMIC DNA]</scope>
    <source>
        <strain evidence="1 2">DSM 5603</strain>
    </source>
</reference>
<organism evidence="1 2">
    <name type="scientific">Gluconacetobacter liquefaciens</name>
    <name type="common">Acetobacter liquefaciens</name>
    <dbReference type="NCBI Taxonomy" id="89584"/>
    <lineage>
        <taxon>Bacteria</taxon>
        <taxon>Pseudomonadati</taxon>
        <taxon>Pseudomonadota</taxon>
        <taxon>Alphaproteobacteria</taxon>
        <taxon>Acetobacterales</taxon>
        <taxon>Acetobacteraceae</taxon>
        <taxon>Gluconacetobacter</taxon>
    </lineage>
</organism>
<accession>A0A370G8G7</accession>
<name>A0A370G8G7_GLULI</name>
<dbReference type="EMBL" id="QQAW01000002">
    <property type="protein sequence ID" value="RDI39229.1"/>
    <property type="molecule type" value="Genomic_DNA"/>
</dbReference>
<evidence type="ECO:0000313" key="1">
    <source>
        <dbReference type="EMBL" id="RDI39229.1"/>
    </source>
</evidence>
<sequence length="54" mass="5683">MPGRVGSWIALRATGLPARGGADFVRDGRQAGMDKIGGTAVRDAAWPGMVRWEG</sequence>
<dbReference type="Proteomes" id="UP000254958">
    <property type="component" value="Unassembled WGS sequence"/>
</dbReference>
<keyword evidence="2" id="KW-1185">Reference proteome</keyword>
<dbReference type="AlphaFoldDB" id="A0A370G8G7"/>
<proteinExistence type="predicted"/>
<gene>
    <name evidence="1" type="ORF">C7453_10216</name>
</gene>